<evidence type="ECO:0000256" key="1">
    <source>
        <dbReference type="ARBA" id="ARBA00022679"/>
    </source>
</evidence>
<dbReference type="PANTHER" id="PTHR43775:SF51">
    <property type="entry name" value="INACTIVE PHENOLPHTHIOCEROL SYNTHESIS POLYKETIDE SYNTHASE TYPE I PKS1-RELATED"/>
    <property type="match status" value="1"/>
</dbReference>
<dbReference type="Proteomes" id="UP000621510">
    <property type="component" value="Unassembled WGS sequence"/>
</dbReference>
<dbReference type="RefSeq" id="WP_201858939.1">
    <property type="nucleotide sequence ID" value="NZ_JAERRG010000248.1"/>
</dbReference>
<reference evidence="4 5" key="1">
    <citation type="submission" date="2021-01" db="EMBL/GenBank/DDBJ databases">
        <title>WGS of actinomycetes isolated from Thailand.</title>
        <authorList>
            <person name="Thawai C."/>
        </authorList>
    </citation>
    <scope>NUCLEOTIDE SEQUENCE [LARGE SCALE GENOMIC DNA]</scope>
    <source>
        <strain evidence="4 5">CA3R110</strain>
    </source>
</reference>
<dbReference type="InterPro" id="IPR050091">
    <property type="entry name" value="PKS_NRPS_Biosynth_Enz"/>
</dbReference>
<feature type="domain" description="Polyketide synthase dehydratase" evidence="3">
    <location>
        <begin position="62"/>
        <end position="101"/>
    </location>
</feature>
<name>A0ABS1Q985_9ACTN</name>
<gene>
    <name evidence="4" type="ORF">JK364_54820</name>
</gene>
<keyword evidence="2" id="KW-0511">Multifunctional enzyme</keyword>
<dbReference type="Gene3D" id="3.30.70.3290">
    <property type="match status" value="1"/>
</dbReference>
<organism evidence="4 5">
    <name type="scientific">Streptomyces endocoffeicus</name>
    <dbReference type="NCBI Taxonomy" id="2898945"/>
    <lineage>
        <taxon>Bacteria</taxon>
        <taxon>Bacillati</taxon>
        <taxon>Actinomycetota</taxon>
        <taxon>Actinomycetes</taxon>
        <taxon>Kitasatosporales</taxon>
        <taxon>Streptomycetaceae</taxon>
        <taxon>Streptomyces</taxon>
    </lineage>
</organism>
<dbReference type="EMBL" id="JAERRG010000248">
    <property type="protein sequence ID" value="MBL1121234.1"/>
    <property type="molecule type" value="Genomic_DNA"/>
</dbReference>
<dbReference type="InterPro" id="IPR042104">
    <property type="entry name" value="PKS_dehydratase_sf"/>
</dbReference>
<proteinExistence type="predicted"/>
<dbReference type="Gene3D" id="3.10.129.110">
    <property type="entry name" value="Polyketide synthase dehydratase"/>
    <property type="match status" value="1"/>
</dbReference>
<comment type="caution">
    <text evidence="4">The sequence shown here is derived from an EMBL/GenBank/DDBJ whole genome shotgun (WGS) entry which is preliminary data.</text>
</comment>
<protein>
    <submittedName>
        <fullName evidence="4">Polyketide synthase dehydratase domain-containing protein</fullName>
    </submittedName>
</protein>
<feature type="non-terminal residue" evidence="4">
    <location>
        <position position="1"/>
    </location>
</feature>
<sequence length="101" mass="10876">HAFLTALGHAHTHGHPITWHTLIPPTNTTPLPTYPFQHTHYWLNEKAADADVESAGLSRTDHPLLGATTTLAHSGETVLTGRLSPAQHGWLADHAVNGTVI</sequence>
<evidence type="ECO:0000313" key="4">
    <source>
        <dbReference type="EMBL" id="MBL1121234.1"/>
    </source>
</evidence>
<keyword evidence="5" id="KW-1185">Reference proteome</keyword>
<keyword evidence="1" id="KW-0808">Transferase</keyword>
<evidence type="ECO:0000259" key="3">
    <source>
        <dbReference type="Pfam" id="PF21089"/>
    </source>
</evidence>
<accession>A0ABS1Q985</accession>
<evidence type="ECO:0000313" key="5">
    <source>
        <dbReference type="Proteomes" id="UP000621510"/>
    </source>
</evidence>
<evidence type="ECO:0000256" key="2">
    <source>
        <dbReference type="ARBA" id="ARBA00023268"/>
    </source>
</evidence>
<dbReference type="InterPro" id="IPR049552">
    <property type="entry name" value="PKS_DH_N"/>
</dbReference>
<dbReference type="Pfam" id="PF21089">
    <property type="entry name" value="PKS_DH_N"/>
    <property type="match status" value="1"/>
</dbReference>
<dbReference type="PANTHER" id="PTHR43775">
    <property type="entry name" value="FATTY ACID SYNTHASE"/>
    <property type="match status" value="1"/>
</dbReference>
<feature type="non-terminal residue" evidence="4">
    <location>
        <position position="101"/>
    </location>
</feature>